<dbReference type="AlphaFoldDB" id="A0A1I7UI07"/>
<reference evidence="3" key="1">
    <citation type="submission" date="2016-11" db="UniProtKB">
        <authorList>
            <consortium name="WormBaseParasite"/>
        </authorList>
    </citation>
    <scope>IDENTIFICATION</scope>
</reference>
<keyword evidence="2" id="KW-1185">Reference proteome</keyword>
<dbReference type="Proteomes" id="UP000095282">
    <property type="component" value="Unplaced"/>
</dbReference>
<evidence type="ECO:0000313" key="3">
    <source>
        <dbReference type="WBParaSite" id="Csp11.Scaffold629.g9535.t1"/>
    </source>
</evidence>
<proteinExistence type="predicted"/>
<evidence type="ECO:0000259" key="1">
    <source>
        <dbReference type="Pfam" id="PF01827"/>
    </source>
</evidence>
<dbReference type="GO" id="GO:0045087">
    <property type="term" value="P:innate immune response"/>
    <property type="evidence" value="ECO:0007669"/>
    <property type="project" value="TreeGrafter"/>
</dbReference>
<dbReference type="WBParaSite" id="Csp11.Scaffold629.g9535.t1">
    <property type="protein sequence ID" value="Csp11.Scaffold629.g9535.t1"/>
    <property type="gene ID" value="Csp11.Scaffold629.g9535"/>
</dbReference>
<sequence length="267" mass="31557">MDERRPSTNQIYFRNNYHNSRNTVNLLIVYKSTGPESDKSWERSYNGEDNLKKAFDGMKTLLINPRLRLEVFLWDNELDAELDEKLMEILKSLNHKMEVVYLDATLNADLLIDLLKAIKPETLEEIELRGKFEPIHIDRLAQLDQWKKPEGAYFWDDIPNFSSCLHHFQHFKNAAVEVESLSMDDILFIKQLFTQNDKLESFKIDVEDKPSESEIVERLGHSELRVNEKEEYFFRLYEIPGSNDQLEVTIMEIGIHFIRKPLNEEDC</sequence>
<dbReference type="InterPro" id="IPR002900">
    <property type="entry name" value="DUF38/FTH_CAE_spp"/>
</dbReference>
<accession>A0A1I7UI07</accession>
<dbReference type="Pfam" id="PF01827">
    <property type="entry name" value="FTH"/>
    <property type="match status" value="1"/>
</dbReference>
<dbReference type="PANTHER" id="PTHR23015:SF4">
    <property type="entry name" value="DUF38 DOMAIN-CONTAINING PROTEIN-RELATED"/>
    <property type="match status" value="1"/>
</dbReference>
<evidence type="ECO:0000313" key="2">
    <source>
        <dbReference type="Proteomes" id="UP000095282"/>
    </source>
</evidence>
<feature type="domain" description="DUF38" evidence="1">
    <location>
        <begin position="84"/>
        <end position="209"/>
    </location>
</feature>
<dbReference type="InterPro" id="IPR040161">
    <property type="entry name" value="FB224"/>
</dbReference>
<dbReference type="PANTHER" id="PTHR23015">
    <property type="entry name" value="UNCHARACTERIZED C.ELEGANS PROTEIN"/>
    <property type="match status" value="1"/>
</dbReference>
<protein>
    <submittedName>
        <fullName evidence="3">FTH domain-containing protein</fullName>
    </submittedName>
</protein>
<name>A0A1I7UI07_9PELO</name>
<organism evidence="2 3">
    <name type="scientific">Caenorhabditis tropicalis</name>
    <dbReference type="NCBI Taxonomy" id="1561998"/>
    <lineage>
        <taxon>Eukaryota</taxon>
        <taxon>Metazoa</taxon>
        <taxon>Ecdysozoa</taxon>
        <taxon>Nematoda</taxon>
        <taxon>Chromadorea</taxon>
        <taxon>Rhabditida</taxon>
        <taxon>Rhabditina</taxon>
        <taxon>Rhabditomorpha</taxon>
        <taxon>Rhabditoidea</taxon>
        <taxon>Rhabditidae</taxon>
        <taxon>Peloderinae</taxon>
        <taxon>Caenorhabditis</taxon>
    </lineage>
</organism>